<dbReference type="PATRIC" id="fig|1294273.3.peg.191"/>
<dbReference type="InterPro" id="IPR020845">
    <property type="entry name" value="AMP-binding_CS"/>
</dbReference>
<organism evidence="5 6">
    <name type="scientific">Roseicyclus elongatus DSM 19469</name>
    <dbReference type="NCBI Taxonomy" id="1294273"/>
    <lineage>
        <taxon>Bacteria</taxon>
        <taxon>Pseudomonadati</taxon>
        <taxon>Pseudomonadota</taxon>
        <taxon>Alphaproteobacteria</taxon>
        <taxon>Rhodobacterales</taxon>
        <taxon>Roseobacteraceae</taxon>
        <taxon>Roseicyclus</taxon>
    </lineage>
</organism>
<evidence type="ECO:0000256" key="2">
    <source>
        <dbReference type="ARBA" id="ARBA00022598"/>
    </source>
</evidence>
<dbReference type="eggNOG" id="COG0318">
    <property type="taxonomic scope" value="Bacteria"/>
</dbReference>
<dbReference type="FunFam" id="3.40.50.12780:FF:000003">
    <property type="entry name" value="Long-chain-fatty-acid--CoA ligase FadD"/>
    <property type="match status" value="1"/>
</dbReference>
<dbReference type="Proteomes" id="UP000019593">
    <property type="component" value="Chromosome"/>
</dbReference>
<comment type="similarity">
    <text evidence="1">Belongs to the ATP-dependent AMP-binding enzyme family.</text>
</comment>
<dbReference type="HOGENOM" id="CLU_000022_59_7_5"/>
<dbReference type="InterPro" id="IPR000873">
    <property type="entry name" value="AMP-dep_synth/lig_dom"/>
</dbReference>
<dbReference type="InterPro" id="IPR045851">
    <property type="entry name" value="AMP-bd_C_sf"/>
</dbReference>
<dbReference type="STRING" id="1294273.roselon_00198"/>
<dbReference type="RefSeq" id="WP_025310583.1">
    <property type="nucleotide sequence ID" value="NZ_CP004372.1"/>
</dbReference>
<gene>
    <name evidence="5" type="ORF">roselon_00198</name>
</gene>
<proteinExistence type="inferred from homology"/>
<evidence type="ECO:0000313" key="5">
    <source>
        <dbReference type="EMBL" id="AHM02655.1"/>
    </source>
</evidence>
<protein>
    <submittedName>
        <fullName evidence="5">Long-chain-fatty-acid--CoA ligase</fullName>
        <ecNumber evidence="5">6.2.1.3</ecNumber>
    </submittedName>
</protein>
<evidence type="ECO:0000259" key="3">
    <source>
        <dbReference type="Pfam" id="PF00501"/>
    </source>
</evidence>
<accession>W8SJH4</accession>
<keyword evidence="2 5" id="KW-0436">Ligase</keyword>
<dbReference type="AlphaFoldDB" id="W8SJH4"/>
<dbReference type="Pfam" id="PF13193">
    <property type="entry name" value="AMP-binding_C"/>
    <property type="match status" value="1"/>
</dbReference>
<evidence type="ECO:0000256" key="1">
    <source>
        <dbReference type="ARBA" id="ARBA00006432"/>
    </source>
</evidence>
<dbReference type="OrthoDB" id="9803968at2"/>
<sequence>MTIFPSLHGTVEVPRISITERLFQGLAPRADAVAMIDGPTGREVTAGALMEGIQRLAGGLTERDILPGGTVALLAPNIPEYAVVFHGVAWGGGTVTTLNPTYTAPEIQHQLQDAGASVLVTIPMFEEVARAGMAGTGVRHLIVIGGGGEGSLSLEDVMGAPLTAQAPVDLDAHIVVLPYSSGTTGRPKGVMLTHANLVANLTQSGAVAGITPSDTAVAFLPFFHIYGMTVLMNLFLAQQARLVTMPRFDLEQFLGLIQTHKATRLYIVPPVALALAKHPLVDRFDLSSVEEIFSGAAPLGPETEAAVGARFGAVSVQGYGMTEMSPISHMTVGGNVRHGSSGQAVPSTECRIVDPATGRDLGPGEEGELWVRGPQVMKGYLNNLDATAETLVEGGWLRTGDLAVIDAEGFMSIRDRLKELIKFKGFAVAPAEVEAALIAHPGIVDAAVIGRPSEEAGEEPVAFVVRAPDAEVDAPALQAHCEGCLAHYKHPAEYRFVDSVPKSASGKILRRELRDAIKAEMD</sequence>
<dbReference type="Gene3D" id="3.30.300.30">
    <property type="match status" value="1"/>
</dbReference>
<dbReference type="SUPFAM" id="SSF56801">
    <property type="entry name" value="Acetyl-CoA synthetase-like"/>
    <property type="match status" value="1"/>
</dbReference>
<dbReference type="Gene3D" id="3.40.50.12780">
    <property type="entry name" value="N-terminal domain of ligase-like"/>
    <property type="match status" value="1"/>
</dbReference>
<dbReference type="PROSITE" id="PS00455">
    <property type="entry name" value="AMP_BINDING"/>
    <property type="match status" value="1"/>
</dbReference>
<dbReference type="PANTHER" id="PTHR24096">
    <property type="entry name" value="LONG-CHAIN-FATTY-ACID--COA LIGASE"/>
    <property type="match status" value="1"/>
</dbReference>
<dbReference type="InterPro" id="IPR025110">
    <property type="entry name" value="AMP-bd_C"/>
</dbReference>
<evidence type="ECO:0000313" key="6">
    <source>
        <dbReference type="Proteomes" id="UP000019593"/>
    </source>
</evidence>
<feature type="domain" description="AMP-dependent synthetase/ligase" evidence="3">
    <location>
        <begin position="29"/>
        <end position="381"/>
    </location>
</feature>
<dbReference type="Pfam" id="PF00501">
    <property type="entry name" value="AMP-binding"/>
    <property type="match status" value="1"/>
</dbReference>
<keyword evidence="6" id="KW-1185">Reference proteome</keyword>
<dbReference type="KEGG" id="red:roselon_00198"/>
<dbReference type="GO" id="GO:0004467">
    <property type="term" value="F:long-chain fatty acid-CoA ligase activity"/>
    <property type="evidence" value="ECO:0007669"/>
    <property type="project" value="UniProtKB-EC"/>
</dbReference>
<dbReference type="PANTHER" id="PTHR24096:SF149">
    <property type="entry name" value="AMP-BINDING DOMAIN-CONTAINING PROTEIN-RELATED"/>
    <property type="match status" value="1"/>
</dbReference>
<reference evidence="5 6" key="1">
    <citation type="submission" date="2013-03" db="EMBL/GenBank/DDBJ databases">
        <authorList>
            <person name="Fiebig A."/>
            <person name="Goeker M."/>
            <person name="Klenk H.-P.P."/>
        </authorList>
    </citation>
    <scope>NUCLEOTIDE SEQUENCE [LARGE SCALE GENOMIC DNA]</scope>
    <source>
        <strain evidence="6">DSM 19469</strain>
    </source>
</reference>
<dbReference type="EMBL" id="CP004372">
    <property type="protein sequence ID" value="AHM02655.1"/>
    <property type="molecule type" value="Genomic_DNA"/>
</dbReference>
<feature type="domain" description="AMP-binding enzyme C-terminal" evidence="4">
    <location>
        <begin position="432"/>
        <end position="507"/>
    </location>
</feature>
<evidence type="ECO:0000259" key="4">
    <source>
        <dbReference type="Pfam" id="PF13193"/>
    </source>
</evidence>
<dbReference type="EC" id="6.2.1.3" evidence="5"/>
<name>W8SJH4_9RHOB</name>
<dbReference type="InterPro" id="IPR042099">
    <property type="entry name" value="ANL_N_sf"/>
</dbReference>